<comment type="subcellular location">
    <subcellularLocation>
        <location evidence="1">Cytoplasm</location>
    </subcellularLocation>
</comment>
<dbReference type="SMART" id="SM00028">
    <property type="entry name" value="TPR"/>
    <property type="match status" value="6"/>
</dbReference>
<dbReference type="InterPro" id="IPR011990">
    <property type="entry name" value="TPR-like_helical_dom_sf"/>
</dbReference>
<dbReference type="GO" id="GO:0003677">
    <property type="term" value="F:DNA binding"/>
    <property type="evidence" value="ECO:0007669"/>
    <property type="project" value="InterPro"/>
</dbReference>
<keyword evidence="2" id="KW-0963">Cytoplasm</keyword>
<dbReference type="Pfam" id="PF13181">
    <property type="entry name" value="TPR_8"/>
    <property type="match status" value="1"/>
</dbReference>
<evidence type="ECO:0000259" key="7">
    <source>
        <dbReference type="PROSITE" id="PS50943"/>
    </source>
</evidence>
<evidence type="ECO:0000256" key="2">
    <source>
        <dbReference type="ARBA" id="ARBA00022490"/>
    </source>
</evidence>
<name>A0AAV4LCD6_9BACL</name>
<organism evidence="8 9">
    <name type="scientific">Collibacillus ludicampi</name>
    <dbReference type="NCBI Taxonomy" id="2771369"/>
    <lineage>
        <taxon>Bacteria</taxon>
        <taxon>Bacillati</taxon>
        <taxon>Bacillota</taxon>
        <taxon>Bacilli</taxon>
        <taxon>Bacillales</taxon>
        <taxon>Alicyclobacillaceae</taxon>
        <taxon>Collibacillus</taxon>
    </lineage>
</organism>
<dbReference type="AlphaFoldDB" id="A0AAV4LCD6"/>
<dbReference type="Pfam" id="PF01381">
    <property type="entry name" value="HTH_3"/>
    <property type="match status" value="1"/>
</dbReference>
<comment type="similarity">
    <text evidence="5">Belongs to the Rap family.</text>
</comment>
<dbReference type="PROSITE" id="PS50005">
    <property type="entry name" value="TPR"/>
    <property type="match status" value="1"/>
</dbReference>
<gene>
    <name evidence="8" type="ORF">DNHGIG_10050</name>
</gene>
<dbReference type="Proteomes" id="UP001057291">
    <property type="component" value="Unassembled WGS sequence"/>
</dbReference>
<keyword evidence="4 6" id="KW-0802">TPR repeat</keyword>
<feature type="repeat" description="TPR" evidence="6">
    <location>
        <begin position="311"/>
        <end position="344"/>
    </location>
</feature>
<dbReference type="SUPFAM" id="SSF48452">
    <property type="entry name" value="TPR-like"/>
    <property type="match status" value="2"/>
</dbReference>
<accession>A0AAV4LCD6</accession>
<evidence type="ECO:0000313" key="8">
    <source>
        <dbReference type="EMBL" id="GIM45456.1"/>
    </source>
</evidence>
<evidence type="ECO:0000256" key="1">
    <source>
        <dbReference type="ARBA" id="ARBA00004496"/>
    </source>
</evidence>
<keyword evidence="9" id="KW-1185">Reference proteome</keyword>
<dbReference type="Pfam" id="PF13424">
    <property type="entry name" value="TPR_12"/>
    <property type="match status" value="1"/>
</dbReference>
<dbReference type="PANTHER" id="PTHR46630">
    <property type="entry name" value="TETRATRICOPEPTIDE REPEAT PROTEIN 29"/>
    <property type="match status" value="1"/>
</dbReference>
<dbReference type="InterPro" id="IPR010982">
    <property type="entry name" value="Lambda_DNA-bd_dom_sf"/>
</dbReference>
<evidence type="ECO:0000313" key="9">
    <source>
        <dbReference type="Proteomes" id="UP001057291"/>
    </source>
</evidence>
<dbReference type="InterPro" id="IPR001387">
    <property type="entry name" value="Cro/C1-type_HTH"/>
</dbReference>
<evidence type="ECO:0000256" key="4">
    <source>
        <dbReference type="ARBA" id="ARBA00022803"/>
    </source>
</evidence>
<dbReference type="RefSeq" id="WP_282198657.1">
    <property type="nucleotide sequence ID" value="NZ_BOQE01000001.1"/>
</dbReference>
<reference evidence="8" key="1">
    <citation type="journal article" date="2023" name="Int. J. Syst. Evol. Microbiol.">
        <title>Collibacillus ludicampi gen. nov., sp. nov., a new soil bacterium of the family Alicyclobacillaceae.</title>
        <authorList>
            <person name="Jojima T."/>
            <person name="Ioku Y."/>
            <person name="Fukuta Y."/>
            <person name="Shirasaka N."/>
            <person name="Matsumura Y."/>
            <person name="Mori M."/>
        </authorList>
    </citation>
    <scope>NUCLEOTIDE SEQUENCE</scope>
    <source>
        <strain evidence="8">TP075</strain>
    </source>
</reference>
<sequence length="430" mass="49204">MSYSLGQKIRELRIRKGLTQGDLSAGLVTPSMVSQIESDKANPSHQLLCAIAERLETPIEYFLTDVQTQMENVSAYQLACAYIGNQQYEQAIPLLMHLKESHATHVSVIDVSYQLAICYLETGTFDRAEELLDYVYETAMTKKDHMLAANVQYQLARIAYKRKEFPIAAHYLEQAHEYMQKAGPLDPLLYAKVVQTLGEIYARMGNTEKAKHFFAESYESMIHFRDLRKMGDTYLELSATCREQGYFERAAEYAQIAASIYRSLQGIRQAIDTSACFGILLGREGNGEQAAALLDISIQRYREYGFEKNIGQLYEELARVLLQVGRYEEAVDQAKKALQFYAETGENKAEVYRLLISIYLAQDDLDEAERWLNEAEHLLGNTAPLSERVKLYALQSEIFKKRNKHKEAIQCLEKMTDLMEGSLRERKILI</sequence>
<dbReference type="GO" id="GO:0005737">
    <property type="term" value="C:cytoplasm"/>
    <property type="evidence" value="ECO:0007669"/>
    <property type="project" value="UniProtKB-SubCell"/>
</dbReference>
<keyword evidence="3" id="KW-0677">Repeat</keyword>
<dbReference type="PANTHER" id="PTHR46630:SF1">
    <property type="entry name" value="TETRATRICOPEPTIDE REPEAT PROTEIN 29"/>
    <property type="match status" value="1"/>
</dbReference>
<dbReference type="PROSITE" id="PS50943">
    <property type="entry name" value="HTH_CROC1"/>
    <property type="match status" value="1"/>
</dbReference>
<dbReference type="SMART" id="SM00530">
    <property type="entry name" value="HTH_XRE"/>
    <property type="match status" value="1"/>
</dbReference>
<dbReference type="SUPFAM" id="SSF47413">
    <property type="entry name" value="lambda repressor-like DNA-binding domains"/>
    <property type="match status" value="1"/>
</dbReference>
<dbReference type="Gene3D" id="1.25.40.10">
    <property type="entry name" value="Tetratricopeptide repeat domain"/>
    <property type="match status" value="3"/>
</dbReference>
<protein>
    <recommendedName>
        <fullName evidence="7">HTH cro/C1-type domain-containing protein</fullName>
    </recommendedName>
</protein>
<comment type="caution">
    <text evidence="8">The sequence shown here is derived from an EMBL/GenBank/DDBJ whole genome shotgun (WGS) entry which is preliminary data.</text>
</comment>
<dbReference type="CDD" id="cd00093">
    <property type="entry name" value="HTH_XRE"/>
    <property type="match status" value="1"/>
</dbReference>
<dbReference type="Gene3D" id="1.10.260.40">
    <property type="entry name" value="lambda repressor-like DNA-binding domains"/>
    <property type="match status" value="1"/>
</dbReference>
<dbReference type="EMBL" id="BOQE01000001">
    <property type="protein sequence ID" value="GIM45456.1"/>
    <property type="molecule type" value="Genomic_DNA"/>
</dbReference>
<evidence type="ECO:0000256" key="6">
    <source>
        <dbReference type="PROSITE-ProRule" id="PRU00339"/>
    </source>
</evidence>
<evidence type="ECO:0000256" key="5">
    <source>
        <dbReference type="ARBA" id="ARBA00038253"/>
    </source>
</evidence>
<dbReference type="InterPro" id="IPR051476">
    <property type="entry name" value="Bac_ResReg_Asp_Phosphatase"/>
</dbReference>
<evidence type="ECO:0000256" key="3">
    <source>
        <dbReference type="ARBA" id="ARBA00022737"/>
    </source>
</evidence>
<feature type="domain" description="HTH cro/C1-type" evidence="7">
    <location>
        <begin position="9"/>
        <end position="62"/>
    </location>
</feature>
<dbReference type="InterPro" id="IPR019734">
    <property type="entry name" value="TPR_rpt"/>
</dbReference>
<proteinExistence type="inferred from homology"/>